<dbReference type="AlphaFoldDB" id="A0A8H7NW35"/>
<evidence type="ECO:0000313" key="5">
    <source>
        <dbReference type="Proteomes" id="UP000639403"/>
    </source>
</evidence>
<name>A0A8H7NW35_9APHY</name>
<feature type="signal peptide" evidence="3">
    <location>
        <begin position="1"/>
        <end position="25"/>
    </location>
</feature>
<evidence type="ECO:0000256" key="3">
    <source>
        <dbReference type="SAM" id="SignalP"/>
    </source>
</evidence>
<sequence>MLWLQIASQTAIALLALVARIQTYGNFSTSYTVALLLDATWPHLLFIADDVTHSYIKSNFLLAAPPARYSLPAAPTIPSSKDLLQWMPTPDVYASLHIPSLTATSITQPSTVTATWNSTTSSMRLEYPTKDIDVREELINPATSILMYLVAYGTFTIAIACCSVYLVLKRHQRGRILSVNVEAKSEVNASALPPFIEQLILNGGNASTDNIPHAPRQKSNLSTFWTVERRESMVSWLREAPKTEELSVDAWTGVSADRTALYPDAVPHSERGGVADTFDTQAAQSAQKSLENAFADPRFDSTDMETATNNDYATTPLEGDHMPMDQSLSTDVGARTHDVSHAAGNTCHDRGCTRKERSNQRRLRMSYPGQPCQAQSVCSRSKVLARSGPRSSTIWTDRTLHSTTGVHSWTQYRHKWRKKMYIGKPGVCILRKSKQSASDWQRSTATSYHSK</sequence>
<comment type="caution">
    <text evidence="4">The sequence shown here is derived from an EMBL/GenBank/DDBJ whole genome shotgun (WGS) entry which is preliminary data.</text>
</comment>
<dbReference type="Proteomes" id="UP000639403">
    <property type="component" value="Unassembled WGS sequence"/>
</dbReference>
<gene>
    <name evidence="4" type="ORF">IEO21_08624</name>
</gene>
<feature type="region of interest" description="Disordered" evidence="1">
    <location>
        <begin position="341"/>
        <end position="371"/>
    </location>
</feature>
<keyword evidence="2" id="KW-0472">Membrane</keyword>
<keyword evidence="2" id="KW-0812">Transmembrane</keyword>
<dbReference type="EMBL" id="JADOXO010000323">
    <property type="protein sequence ID" value="KAF9806629.1"/>
    <property type="molecule type" value="Genomic_DNA"/>
</dbReference>
<evidence type="ECO:0000256" key="1">
    <source>
        <dbReference type="SAM" id="MobiDB-lite"/>
    </source>
</evidence>
<accession>A0A8H7NW35</accession>
<feature type="transmembrane region" description="Helical" evidence="2">
    <location>
        <begin position="145"/>
        <end position="168"/>
    </location>
</feature>
<evidence type="ECO:0000256" key="2">
    <source>
        <dbReference type="SAM" id="Phobius"/>
    </source>
</evidence>
<feature type="chain" id="PRO_5034263104" evidence="3">
    <location>
        <begin position="26"/>
        <end position="451"/>
    </location>
</feature>
<protein>
    <submittedName>
        <fullName evidence="4">Uncharacterized protein</fullName>
    </submittedName>
</protein>
<reference evidence="4" key="2">
    <citation type="journal article" name="Front. Microbiol.">
        <title>Degradative Capacity of Two Strains of Rhodonia placenta: From Phenotype to Genotype.</title>
        <authorList>
            <person name="Kolle M."/>
            <person name="Horta M.A.C."/>
            <person name="Nowrousian M."/>
            <person name="Ohm R.A."/>
            <person name="Benz J.P."/>
            <person name="Pilgard A."/>
        </authorList>
    </citation>
    <scope>NUCLEOTIDE SEQUENCE</scope>
    <source>
        <strain evidence="4">FPRL280</strain>
    </source>
</reference>
<organism evidence="4 5">
    <name type="scientific">Rhodonia placenta</name>
    <dbReference type="NCBI Taxonomy" id="104341"/>
    <lineage>
        <taxon>Eukaryota</taxon>
        <taxon>Fungi</taxon>
        <taxon>Dikarya</taxon>
        <taxon>Basidiomycota</taxon>
        <taxon>Agaricomycotina</taxon>
        <taxon>Agaricomycetes</taxon>
        <taxon>Polyporales</taxon>
        <taxon>Adustoporiaceae</taxon>
        <taxon>Rhodonia</taxon>
    </lineage>
</organism>
<proteinExistence type="predicted"/>
<evidence type="ECO:0000313" key="4">
    <source>
        <dbReference type="EMBL" id="KAF9806629.1"/>
    </source>
</evidence>
<reference evidence="4" key="1">
    <citation type="submission" date="2020-11" db="EMBL/GenBank/DDBJ databases">
        <authorList>
            <person name="Koelle M."/>
            <person name="Horta M.A.C."/>
            <person name="Nowrousian M."/>
            <person name="Ohm R.A."/>
            <person name="Benz P."/>
            <person name="Pilgard A."/>
        </authorList>
    </citation>
    <scope>NUCLEOTIDE SEQUENCE</scope>
    <source>
        <strain evidence="4">FPRL280</strain>
    </source>
</reference>
<feature type="compositionally biased region" description="Basic and acidic residues" evidence="1">
    <location>
        <begin position="347"/>
        <end position="359"/>
    </location>
</feature>
<keyword evidence="2" id="KW-1133">Transmembrane helix</keyword>
<keyword evidence="3" id="KW-0732">Signal</keyword>